<reference evidence="1 2" key="1">
    <citation type="journal article" date="2012" name="Genome Biol.">
        <title>Sequencing three crocodilian genomes to illuminate the evolution of archosaurs and amniotes.</title>
        <authorList>
            <person name="St John J.A."/>
            <person name="Braun E.L."/>
            <person name="Isberg S.R."/>
            <person name="Miles L.G."/>
            <person name="Chong A.Y."/>
            <person name="Gongora J."/>
            <person name="Dalzell P."/>
            <person name="Moran C."/>
            <person name="Bed'hom B."/>
            <person name="Abzhanov A."/>
            <person name="Burgess S.C."/>
            <person name="Cooksey A.M."/>
            <person name="Castoe T.A."/>
            <person name="Crawford N.G."/>
            <person name="Densmore L.D."/>
            <person name="Drew J.C."/>
            <person name="Edwards S.V."/>
            <person name="Faircloth B.C."/>
            <person name="Fujita M.K."/>
            <person name="Greenwold M.J."/>
            <person name="Hoffmann F.G."/>
            <person name="Howard J.M."/>
            <person name="Iguchi T."/>
            <person name="Janes D.E."/>
            <person name="Khan S.Y."/>
            <person name="Kohno S."/>
            <person name="de Koning A.J."/>
            <person name="Lance S.L."/>
            <person name="McCarthy F.M."/>
            <person name="McCormack J.E."/>
            <person name="Merchant M.E."/>
            <person name="Peterson D.G."/>
            <person name="Pollock D.D."/>
            <person name="Pourmand N."/>
            <person name="Raney B.J."/>
            <person name="Roessler K.A."/>
            <person name="Sanford J.R."/>
            <person name="Sawyer R.H."/>
            <person name="Schmidt C.J."/>
            <person name="Triplett E.W."/>
            <person name="Tuberville T.D."/>
            <person name="Venegas-Anaya M."/>
            <person name="Howard J.T."/>
            <person name="Jarvis E.D."/>
            <person name="Guillette L.J.Jr."/>
            <person name="Glenn T.C."/>
            <person name="Green R.E."/>
            <person name="Ray D.A."/>
        </authorList>
    </citation>
    <scope>NUCLEOTIDE SEQUENCE [LARGE SCALE GENOMIC DNA]</scope>
    <source>
        <strain evidence="1">KSC_2009_1</strain>
    </source>
</reference>
<sequence length="111" mass="12335">MSIYNGSNDDVVMVTKHADVRCKGKGSICNRLIWPSPGLLQRSMPCRLIPTQCVPNPSNKLRCCPSLFLCRKAVDLAHKLLGNKNISRQLDAPQMAPQTICFKNISDIPEI</sequence>
<organism evidence="1 2">
    <name type="scientific">Alligator mississippiensis</name>
    <name type="common">American alligator</name>
    <dbReference type="NCBI Taxonomy" id="8496"/>
    <lineage>
        <taxon>Eukaryota</taxon>
        <taxon>Metazoa</taxon>
        <taxon>Chordata</taxon>
        <taxon>Craniata</taxon>
        <taxon>Vertebrata</taxon>
        <taxon>Euteleostomi</taxon>
        <taxon>Archelosauria</taxon>
        <taxon>Archosauria</taxon>
        <taxon>Crocodylia</taxon>
        <taxon>Alligatoridae</taxon>
        <taxon>Alligatorinae</taxon>
        <taxon>Alligator</taxon>
    </lineage>
</organism>
<proteinExistence type="predicted"/>
<protein>
    <submittedName>
        <fullName evidence="1">Uncharacterized protein</fullName>
    </submittedName>
</protein>
<dbReference type="Proteomes" id="UP000050525">
    <property type="component" value="Unassembled WGS sequence"/>
</dbReference>
<evidence type="ECO:0000313" key="1">
    <source>
        <dbReference type="EMBL" id="KYO19007.1"/>
    </source>
</evidence>
<dbReference type="AlphaFoldDB" id="A0A151M3A4"/>
<accession>A0A151M3A4</accession>
<evidence type="ECO:0000313" key="2">
    <source>
        <dbReference type="Proteomes" id="UP000050525"/>
    </source>
</evidence>
<gene>
    <name evidence="1" type="ORF">Y1Q_0018959</name>
</gene>
<keyword evidence="2" id="KW-1185">Reference proteome</keyword>
<name>A0A151M3A4_ALLMI</name>
<comment type="caution">
    <text evidence="1">The sequence shown here is derived from an EMBL/GenBank/DDBJ whole genome shotgun (WGS) entry which is preliminary data.</text>
</comment>
<dbReference type="EMBL" id="AKHW03006769">
    <property type="protein sequence ID" value="KYO19007.1"/>
    <property type="molecule type" value="Genomic_DNA"/>
</dbReference>